<dbReference type="PIRSF" id="PIRSF000521">
    <property type="entry name" value="Transaminase_4ab_Lys_Orn"/>
    <property type="match status" value="1"/>
</dbReference>
<accession>A0A7V6A5W7</accession>
<dbReference type="NCBIfam" id="TIGR00707">
    <property type="entry name" value="argD"/>
    <property type="match status" value="1"/>
</dbReference>
<feature type="binding site" evidence="7">
    <location>
        <begin position="223"/>
        <end position="226"/>
    </location>
    <ligand>
        <name>pyridoxal 5'-phosphate</name>
        <dbReference type="ChEBI" id="CHEBI:597326"/>
    </ligand>
</feature>
<dbReference type="InterPro" id="IPR004636">
    <property type="entry name" value="AcOrn/SuccOrn_fam"/>
</dbReference>
<dbReference type="FunFam" id="3.40.640.10:FF:000004">
    <property type="entry name" value="Acetylornithine aminotransferase"/>
    <property type="match status" value="1"/>
</dbReference>
<comment type="miscellaneous">
    <text evidence="7">May also have succinyldiaminopimelate aminotransferase activity, thus carrying out the corresponding step in lysine biosynthesis.</text>
</comment>
<evidence type="ECO:0000256" key="1">
    <source>
        <dbReference type="ARBA" id="ARBA00022576"/>
    </source>
</evidence>
<dbReference type="EC" id="2.6.1.11" evidence="7"/>
<evidence type="ECO:0000256" key="5">
    <source>
        <dbReference type="ARBA" id="ARBA00023317"/>
    </source>
</evidence>
<dbReference type="PANTHER" id="PTHR11986">
    <property type="entry name" value="AMINOTRANSFERASE CLASS III"/>
    <property type="match status" value="1"/>
</dbReference>
<keyword evidence="2 7" id="KW-0028">Amino-acid biosynthesis</keyword>
<feature type="modified residue" description="N6-(pyridoxal phosphate)lysine" evidence="7">
    <location>
        <position position="252"/>
    </location>
</feature>
<dbReference type="EMBL" id="DTGR01000212">
    <property type="protein sequence ID" value="HHS30730.1"/>
    <property type="molecule type" value="Genomic_DNA"/>
</dbReference>
<keyword evidence="7" id="KW-0963">Cytoplasm</keyword>
<dbReference type="GO" id="GO:0005737">
    <property type="term" value="C:cytoplasm"/>
    <property type="evidence" value="ECO:0007669"/>
    <property type="project" value="UniProtKB-SubCell"/>
</dbReference>
<comment type="pathway">
    <text evidence="7">Amino-acid biosynthesis; L-arginine biosynthesis; N(2)-acetyl-L-ornithine from L-glutamate: step 4/4.</text>
</comment>
<keyword evidence="1 7" id="KW-0032">Aminotransferase</keyword>
<dbReference type="NCBIfam" id="NF002874">
    <property type="entry name" value="PRK03244.1"/>
    <property type="match status" value="1"/>
</dbReference>
<evidence type="ECO:0000256" key="6">
    <source>
        <dbReference type="ARBA" id="ARBA00052998"/>
    </source>
</evidence>
<name>A0A7V6A5W7_9BACT</name>
<feature type="binding site" evidence="7">
    <location>
        <position position="141"/>
    </location>
    <ligand>
        <name>N(2)-acetyl-L-ornithine</name>
        <dbReference type="ChEBI" id="CHEBI:57805"/>
    </ligand>
</feature>
<evidence type="ECO:0000256" key="2">
    <source>
        <dbReference type="ARBA" id="ARBA00022605"/>
    </source>
</evidence>
<dbReference type="InterPro" id="IPR015422">
    <property type="entry name" value="PyrdxlP-dep_Trfase_small"/>
</dbReference>
<comment type="catalytic activity">
    <reaction evidence="6">
        <text>taurine + pyruvate = sulfoacetaldehyde + L-alanine</text>
        <dbReference type="Rhea" id="RHEA:10420"/>
        <dbReference type="ChEBI" id="CHEBI:15361"/>
        <dbReference type="ChEBI" id="CHEBI:57972"/>
        <dbReference type="ChEBI" id="CHEBI:58246"/>
        <dbReference type="ChEBI" id="CHEBI:507393"/>
        <dbReference type="EC" id="2.6.1.77"/>
    </reaction>
    <physiologicalReaction direction="left-to-right" evidence="6">
        <dbReference type="Rhea" id="RHEA:10421"/>
    </physiologicalReaction>
</comment>
<dbReference type="NCBIfam" id="NF002325">
    <property type="entry name" value="PRK01278.1"/>
    <property type="match status" value="1"/>
</dbReference>
<protein>
    <recommendedName>
        <fullName evidence="7">Acetylornithine aminotransferase</fullName>
        <shortName evidence="7">ACOAT</shortName>
        <ecNumber evidence="7">2.6.1.11</ecNumber>
    </recommendedName>
</protein>
<comment type="similarity">
    <text evidence="7">Belongs to the class-III pyridoxal-phosphate-dependent aminotransferase family. ArgD subfamily.</text>
</comment>
<dbReference type="PROSITE" id="PS00600">
    <property type="entry name" value="AA_TRANSFER_CLASS_3"/>
    <property type="match status" value="1"/>
</dbReference>
<dbReference type="InterPro" id="IPR049704">
    <property type="entry name" value="Aminotrans_3_PPA_site"/>
</dbReference>
<dbReference type="HAMAP" id="MF_01107">
    <property type="entry name" value="ArgD_aminotrans_3"/>
    <property type="match status" value="1"/>
</dbReference>
<comment type="subunit">
    <text evidence="7">Homodimer.</text>
</comment>
<proteinExistence type="inferred from homology"/>
<dbReference type="PANTHER" id="PTHR11986:SF79">
    <property type="entry name" value="ACETYLORNITHINE AMINOTRANSFERASE, MITOCHONDRIAL"/>
    <property type="match status" value="1"/>
</dbReference>
<evidence type="ECO:0000256" key="4">
    <source>
        <dbReference type="ARBA" id="ARBA00022898"/>
    </source>
</evidence>
<evidence type="ECO:0000256" key="3">
    <source>
        <dbReference type="ARBA" id="ARBA00022679"/>
    </source>
</evidence>
<dbReference type="GO" id="GO:0042802">
    <property type="term" value="F:identical protein binding"/>
    <property type="evidence" value="ECO:0007669"/>
    <property type="project" value="TreeGrafter"/>
</dbReference>
<comment type="subcellular location">
    <subcellularLocation>
        <location evidence="7">Cytoplasm</location>
    </subcellularLocation>
</comment>
<dbReference type="SUPFAM" id="SSF53383">
    <property type="entry name" value="PLP-dependent transferases"/>
    <property type="match status" value="1"/>
</dbReference>
<dbReference type="GO" id="GO:0031299">
    <property type="term" value="F:taurine-pyruvate aminotransferase activity"/>
    <property type="evidence" value="ECO:0007669"/>
    <property type="project" value="UniProtKB-EC"/>
</dbReference>
<keyword evidence="7" id="KW-0055">Arginine biosynthesis</keyword>
<feature type="binding site" evidence="7">
    <location>
        <begin position="105"/>
        <end position="106"/>
    </location>
    <ligand>
        <name>pyridoxal 5'-phosphate</name>
        <dbReference type="ChEBI" id="CHEBI:597326"/>
    </ligand>
</feature>
<feature type="binding site" evidence="7">
    <location>
        <position position="281"/>
    </location>
    <ligand>
        <name>pyridoxal 5'-phosphate</name>
        <dbReference type="ChEBI" id="CHEBI:597326"/>
    </ligand>
</feature>
<reference evidence="8" key="1">
    <citation type="journal article" date="2020" name="mSystems">
        <title>Genome- and Community-Level Interaction Insights into Carbon Utilization and Element Cycling Functions of Hydrothermarchaeota in Hydrothermal Sediment.</title>
        <authorList>
            <person name="Zhou Z."/>
            <person name="Liu Y."/>
            <person name="Xu W."/>
            <person name="Pan J."/>
            <person name="Luo Z.H."/>
            <person name="Li M."/>
        </authorList>
    </citation>
    <scope>NUCLEOTIDE SEQUENCE [LARGE SCALE GENOMIC DNA]</scope>
    <source>
        <strain evidence="8">SpSt-767</strain>
    </source>
</reference>
<keyword evidence="3 7" id="KW-0808">Transferase</keyword>
<dbReference type="Gene3D" id="3.40.640.10">
    <property type="entry name" value="Type I PLP-dependent aspartate aminotransferase-like (Major domain)"/>
    <property type="match status" value="1"/>
</dbReference>
<dbReference type="InterPro" id="IPR015421">
    <property type="entry name" value="PyrdxlP-dep_Trfase_major"/>
</dbReference>
<feature type="binding site" evidence="7">
    <location>
        <position position="280"/>
    </location>
    <ligand>
        <name>N(2)-acetyl-L-ornithine</name>
        <dbReference type="ChEBI" id="CHEBI:57805"/>
    </ligand>
</feature>
<comment type="caution">
    <text evidence="8">The sequence shown here is derived from an EMBL/GenBank/DDBJ whole genome shotgun (WGS) entry which is preliminary data.</text>
</comment>
<comment type="catalytic activity">
    <reaction evidence="7">
        <text>N(2)-acetyl-L-ornithine + 2-oxoglutarate = N-acetyl-L-glutamate 5-semialdehyde + L-glutamate</text>
        <dbReference type="Rhea" id="RHEA:18049"/>
        <dbReference type="ChEBI" id="CHEBI:16810"/>
        <dbReference type="ChEBI" id="CHEBI:29123"/>
        <dbReference type="ChEBI" id="CHEBI:29985"/>
        <dbReference type="ChEBI" id="CHEBI:57805"/>
        <dbReference type="EC" id="2.6.1.11"/>
    </reaction>
</comment>
<dbReference type="InterPro" id="IPR005814">
    <property type="entry name" value="Aminotrans_3"/>
</dbReference>
<evidence type="ECO:0000313" key="8">
    <source>
        <dbReference type="EMBL" id="HHS30730.1"/>
    </source>
</evidence>
<dbReference type="GO" id="GO:0030170">
    <property type="term" value="F:pyridoxal phosphate binding"/>
    <property type="evidence" value="ECO:0007669"/>
    <property type="project" value="InterPro"/>
</dbReference>
<sequence>MTQPDWKVRADRVVMNTYGRQPLVLVRGEGCRVWDDSGREYLDFVAGLAVCNLGHAHPAVARAASEQLSHLVHVSNLYYTTPMVELAEELVCLSFADRVFFCNSGAEAMEGAIKLCRRSSTERYGPDRHKIICMYNSFHGRTYGALSATGQEKFWKGFEPLVPGFEFVPFNDLAALQAALDNTVCAVIMEPIQGEGGVNLANQEYLEAVRRECSQNDILLVFDEVQCGLGRTGRLFAYQHYGVTPDVMALAKALGGGLPMGALLATEEAARGFVPGAHASTFGGGPVIAAAAKASLNILCDPGFLEAVREKGDYLKEKFAGLKSRFSVVEEVRGLGLMWGMQLSQDGAPVVTACRERGLLVNCTQGNVIRLLPPLVVGQEELDQGMEILAQALEVTFHE</sequence>
<dbReference type="InterPro" id="IPR050103">
    <property type="entry name" value="Class-III_PLP-dep_AT"/>
</dbReference>
<gene>
    <name evidence="7" type="primary">argD</name>
    <name evidence="8" type="ORF">ENV52_13650</name>
</gene>
<dbReference type="UniPathway" id="UPA00068">
    <property type="reaction ID" value="UER00109"/>
</dbReference>
<keyword evidence="4 7" id="KW-0663">Pyridoxal phosphate</keyword>
<dbReference type="AlphaFoldDB" id="A0A7V6A5W7"/>
<comment type="cofactor">
    <cofactor evidence="7">
        <name>pyridoxal 5'-phosphate</name>
        <dbReference type="ChEBI" id="CHEBI:597326"/>
    </cofactor>
    <text evidence="7">Binds 1 pyridoxal phosphate per subunit.</text>
</comment>
<keyword evidence="5" id="KW-0670">Pyruvate</keyword>
<evidence type="ECO:0000256" key="7">
    <source>
        <dbReference type="HAMAP-Rule" id="MF_01107"/>
    </source>
</evidence>
<dbReference type="GO" id="GO:0003992">
    <property type="term" value="F:N2-acetyl-L-ornithine:2-oxoglutarate 5-aminotransferase activity"/>
    <property type="evidence" value="ECO:0007669"/>
    <property type="project" value="UniProtKB-UniRule"/>
</dbReference>
<dbReference type="InterPro" id="IPR015424">
    <property type="entry name" value="PyrdxlP-dep_Trfase"/>
</dbReference>
<dbReference type="GO" id="GO:0006526">
    <property type="term" value="P:L-arginine biosynthetic process"/>
    <property type="evidence" value="ECO:0007669"/>
    <property type="project" value="UniProtKB-UniRule"/>
</dbReference>
<feature type="binding site" evidence="7">
    <location>
        <position position="138"/>
    </location>
    <ligand>
        <name>pyridoxal 5'-phosphate</name>
        <dbReference type="ChEBI" id="CHEBI:597326"/>
    </ligand>
</feature>
<dbReference type="Pfam" id="PF00202">
    <property type="entry name" value="Aminotran_3"/>
    <property type="match status" value="1"/>
</dbReference>
<dbReference type="CDD" id="cd00610">
    <property type="entry name" value="OAT_like"/>
    <property type="match status" value="1"/>
</dbReference>
<organism evidence="8">
    <name type="scientific">Desulfobacca acetoxidans</name>
    <dbReference type="NCBI Taxonomy" id="60893"/>
    <lineage>
        <taxon>Bacteria</taxon>
        <taxon>Pseudomonadati</taxon>
        <taxon>Thermodesulfobacteriota</taxon>
        <taxon>Desulfobaccia</taxon>
        <taxon>Desulfobaccales</taxon>
        <taxon>Desulfobaccaceae</taxon>
        <taxon>Desulfobacca</taxon>
    </lineage>
</organism>
<dbReference type="Gene3D" id="3.90.1150.10">
    <property type="entry name" value="Aspartate Aminotransferase, domain 1"/>
    <property type="match status" value="1"/>
</dbReference>